<evidence type="ECO:0000313" key="5">
    <source>
        <dbReference type="Proteomes" id="UP000254924"/>
    </source>
</evidence>
<feature type="domain" description="Transposase IS204/IS1001/IS1096/IS1165 zinc-finger" evidence="3">
    <location>
        <begin position="40"/>
        <end position="85"/>
    </location>
</feature>
<keyword evidence="2" id="KW-0804">Transcription</keyword>
<protein>
    <submittedName>
        <fullName evidence="4">Transposase IS1193D</fullName>
    </submittedName>
</protein>
<dbReference type="EMBL" id="UHFN01000002">
    <property type="protein sequence ID" value="SUN58082.1"/>
    <property type="molecule type" value="Genomic_DNA"/>
</dbReference>
<dbReference type="GO" id="GO:0006355">
    <property type="term" value="P:regulation of DNA-templated transcription"/>
    <property type="evidence" value="ECO:0007669"/>
    <property type="project" value="InterPro"/>
</dbReference>
<keyword evidence="5" id="KW-1185">Reference proteome</keyword>
<dbReference type="AlphaFoldDB" id="A0A380K226"/>
<dbReference type="PANTHER" id="PTHR33498:SF1">
    <property type="entry name" value="TRANSPOSASE FOR INSERTION SEQUENCE ELEMENT IS1557"/>
    <property type="match status" value="1"/>
</dbReference>
<gene>
    <name evidence="4" type="ORF">NCTC12224_00106</name>
</gene>
<name>A0A380K226_9STRE</name>
<dbReference type="PANTHER" id="PTHR33498">
    <property type="entry name" value="TRANSPOSASE FOR INSERTION SEQUENCE ELEMENT IS1557"/>
    <property type="match status" value="1"/>
</dbReference>
<dbReference type="GO" id="GO:0003677">
    <property type="term" value="F:DNA binding"/>
    <property type="evidence" value="ECO:0007669"/>
    <property type="project" value="InterPro"/>
</dbReference>
<evidence type="ECO:0000259" key="3">
    <source>
        <dbReference type="Pfam" id="PF14690"/>
    </source>
</evidence>
<dbReference type="InterPro" id="IPR047951">
    <property type="entry name" value="Transpos_ISL3"/>
</dbReference>
<dbReference type="InterPro" id="IPR029261">
    <property type="entry name" value="Transposase_Znf"/>
</dbReference>
<evidence type="ECO:0000256" key="1">
    <source>
        <dbReference type="ARBA" id="ARBA00023015"/>
    </source>
</evidence>
<dbReference type="InterPro" id="IPR016032">
    <property type="entry name" value="Sig_transdc_resp-reg_C-effctor"/>
</dbReference>
<sequence>MEHIKNSTKLIGIKDLNIKISIVLKHQTRIEIRAELDYPAPACPHCQGKMIKYDFQRPSTIPILDVQGMATVLKLRKRRFQCKVCRRVSVAKTSLVKKNCQISQPVWAKITQLLIEKQTNTDIARRLHVSVSTVQRQLNAFTFKDNFETLPEVLSWDEFARNKGKLAFIAQDF</sequence>
<reference evidence="4 5" key="1">
    <citation type="submission" date="2018-06" db="EMBL/GenBank/DDBJ databases">
        <authorList>
            <consortium name="Pathogen Informatics"/>
            <person name="Doyle S."/>
        </authorList>
    </citation>
    <scope>NUCLEOTIDE SEQUENCE [LARGE SCALE GENOMIC DNA]</scope>
    <source>
        <strain evidence="4 5">NCTC12224</strain>
    </source>
</reference>
<evidence type="ECO:0000313" key="4">
    <source>
        <dbReference type="EMBL" id="SUN58082.1"/>
    </source>
</evidence>
<dbReference type="Gene3D" id="1.10.10.10">
    <property type="entry name" value="Winged helix-like DNA-binding domain superfamily/Winged helix DNA-binding domain"/>
    <property type="match status" value="1"/>
</dbReference>
<keyword evidence="1" id="KW-0805">Transcription regulation</keyword>
<evidence type="ECO:0000256" key="2">
    <source>
        <dbReference type="ARBA" id="ARBA00023163"/>
    </source>
</evidence>
<dbReference type="InterPro" id="IPR036388">
    <property type="entry name" value="WH-like_DNA-bd_sf"/>
</dbReference>
<dbReference type="Pfam" id="PF14690">
    <property type="entry name" value="Zn_ribbon_ISL3"/>
    <property type="match status" value="1"/>
</dbReference>
<proteinExistence type="predicted"/>
<organism evidence="4 5">
    <name type="scientific">Streptococcus hyointestinalis</name>
    <dbReference type="NCBI Taxonomy" id="1337"/>
    <lineage>
        <taxon>Bacteria</taxon>
        <taxon>Bacillati</taxon>
        <taxon>Bacillota</taxon>
        <taxon>Bacilli</taxon>
        <taxon>Lactobacillales</taxon>
        <taxon>Streptococcaceae</taxon>
        <taxon>Streptococcus</taxon>
    </lineage>
</organism>
<accession>A0A380K226</accession>
<dbReference type="Proteomes" id="UP000254924">
    <property type="component" value="Unassembled WGS sequence"/>
</dbReference>
<dbReference type="SUPFAM" id="SSF46894">
    <property type="entry name" value="C-terminal effector domain of the bipartite response regulators"/>
    <property type="match status" value="1"/>
</dbReference>